<keyword evidence="3 6" id="KW-0032">Aminotransferase</keyword>
<gene>
    <name evidence="8" type="ORF">MOPEL_080_00450</name>
</gene>
<sequence length="404" mass="42886">MTEIPAPRMSPRLALRGQVEPFHVMEILKAAGRRAATHGDVIPLCVGQPSTPAPRAVREAAARAIEGEVLGYSDALGLSTLRETIAAHYARTYGVAVDPARVAVTTGSSGAFTAVFLAAFEVGDTVLMARPGYPAYRNTLGALGCRVVELDCGEETGFQPTVAMLEEHAREHGAPAGLILASPANPTGTLVPADELAAMTRWCADRGTLLVSDEIYHGITFDEPAHSALESGGDAVVVGSFSKYFSMTGWRVGWAVLPEVYVRPVELLLGNLNICAPAVGQAAAVAAFTPEAIGELDSHVARYARNRDLVVARLPEWGVHRLAPVDGAFYAYVDVSHLTDDSPRWCEDLLDATGVALTPGIDFAPADPRDPRPTDGTRFVRLSFAGDTPTLGEALDRVVAHVTR</sequence>
<accession>H5USQ8</accession>
<protein>
    <recommendedName>
        <fullName evidence="6">Aminotransferase</fullName>
        <ecNumber evidence="6">2.6.1.-</ecNumber>
    </recommendedName>
</protein>
<keyword evidence="9" id="KW-1185">Reference proteome</keyword>
<comment type="similarity">
    <text evidence="2 6">Belongs to the class-I pyridoxal-phosphate-dependent aminotransferase family.</text>
</comment>
<evidence type="ECO:0000256" key="2">
    <source>
        <dbReference type="ARBA" id="ARBA00007441"/>
    </source>
</evidence>
<evidence type="ECO:0000256" key="5">
    <source>
        <dbReference type="ARBA" id="ARBA00022898"/>
    </source>
</evidence>
<evidence type="ECO:0000256" key="1">
    <source>
        <dbReference type="ARBA" id="ARBA00001933"/>
    </source>
</evidence>
<dbReference type="Gene3D" id="3.40.640.10">
    <property type="entry name" value="Type I PLP-dependent aspartate aminotransferase-like (Major domain)"/>
    <property type="match status" value="1"/>
</dbReference>
<comment type="caution">
    <text evidence="8">The sequence shown here is derived from an EMBL/GenBank/DDBJ whole genome shotgun (WGS) entry which is preliminary data.</text>
</comment>
<dbReference type="GO" id="GO:0008483">
    <property type="term" value="F:transaminase activity"/>
    <property type="evidence" value="ECO:0007669"/>
    <property type="project" value="UniProtKB-KW"/>
</dbReference>
<evidence type="ECO:0000313" key="9">
    <source>
        <dbReference type="Proteomes" id="UP000004367"/>
    </source>
</evidence>
<dbReference type="EC" id="2.6.1.-" evidence="6"/>
<dbReference type="SUPFAM" id="SSF53383">
    <property type="entry name" value="PLP-dependent transferases"/>
    <property type="match status" value="1"/>
</dbReference>
<dbReference type="InterPro" id="IPR015424">
    <property type="entry name" value="PyrdxlP-dep_Trfase"/>
</dbReference>
<reference evidence="8 9" key="1">
    <citation type="submission" date="2012-02" db="EMBL/GenBank/DDBJ databases">
        <title>Whole genome shotgun sequence of Mobilicoccus pelagius NBRC 104925.</title>
        <authorList>
            <person name="Yoshida Y."/>
            <person name="Hosoyama A."/>
            <person name="Tsuchikane K."/>
            <person name="Katsumata H."/>
            <person name="Yamazaki S."/>
            <person name="Fujita N."/>
        </authorList>
    </citation>
    <scope>NUCLEOTIDE SEQUENCE [LARGE SCALE GENOMIC DNA]</scope>
    <source>
        <strain evidence="8 9">NBRC 104925</strain>
    </source>
</reference>
<evidence type="ECO:0000313" key="8">
    <source>
        <dbReference type="EMBL" id="GAB48766.1"/>
    </source>
</evidence>
<dbReference type="RefSeq" id="WP_009482664.1">
    <property type="nucleotide sequence ID" value="NZ_BAFE01000058.1"/>
</dbReference>
<feature type="domain" description="Aminotransferase class I/classII large" evidence="7">
    <location>
        <begin position="40"/>
        <end position="397"/>
    </location>
</feature>
<organism evidence="8 9">
    <name type="scientific">Mobilicoccus pelagius NBRC 104925</name>
    <dbReference type="NCBI Taxonomy" id="1089455"/>
    <lineage>
        <taxon>Bacteria</taxon>
        <taxon>Bacillati</taxon>
        <taxon>Actinomycetota</taxon>
        <taxon>Actinomycetes</taxon>
        <taxon>Micrococcales</taxon>
        <taxon>Dermatophilaceae</taxon>
        <taxon>Mobilicoccus</taxon>
    </lineage>
</organism>
<dbReference type="InterPro" id="IPR004839">
    <property type="entry name" value="Aminotransferase_I/II_large"/>
</dbReference>
<proteinExistence type="inferred from homology"/>
<dbReference type="Pfam" id="PF00155">
    <property type="entry name" value="Aminotran_1_2"/>
    <property type="match status" value="1"/>
</dbReference>
<dbReference type="EMBL" id="BAFE01000058">
    <property type="protein sequence ID" value="GAB48766.1"/>
    <property type="molecule type" value="Genomic_DNA"/>
</dbReference>
<dbReference type="CDD" id="cd00609">
    <property type="entry name" value="AAT_like"/>
    <property type="match status" value="1"/>
</dbReference>
<dbReference type="AlphaFoldDB" id="H5USQ8"/>
<dbReference type="PROSITE" id="PS00105">
    <property type="entry name" value="AA_TRANSFER_CLASS_1"/>
    <property type="match status" value="1"/>
</dbReference>
<keyword evidence="5" id="KW-0663">Pyridoxal phosphate</keyword>
<dbReference type="GO" id="GO:0006520">
    <property type="term" value="P:amino acid metabolic process"/>
    <property type="evidence" value="ECO:0007669"/>
    <property type="project" value="InterPro"/>
</dbReference>
<dbReference type="InterPro" id="IPR015421">
    <property type="entry name" value="PyrdxlP-dep_Trfase_major"/>
</dbReference>
<dbReference type="InterPro" id="IPR004838">
    <property type="entry name" value="NHTrfase_class1_PyrdxlP-BS"/>
</dbReference>
<evidence type="ECO:0000259" key="7">
    <source>
        <dbReference type="Pfam" id="PF00155"/>
    </source>
</evidence>
<dbReference type="PANTHER" id="PTHR46383:SF2">
    <property type="entry name" value="AMINOTRANSFERASE"/>
    <property type="match status" value="1"/>
</dbReference>
<comment type="cofactor">
    <cofactor evidence="1 6">
        <name>pyridoxal 5'-phosphate</name>
        <dbReference type="ChEBI" id="CHEBI:597326"/>
    </cofactor>
</comment>
<keyword evidence="4 6" id="KW-0808">Transferase</keyword>
<evidence type="ECO:0000256" key="4">
    <source>
        <dbReference type="ARBA" id="ARBA00022679"/>
    </source>
</evidence>
<dbReference type="InterPro" id="IPR050596">
    <property type="entry name" value="AspAT/PAT-like"/>
</dbReference>
<dbReference type="GO" id="GO:0030170">
    <property type="term" value="F:pyridoxal phosphate binding"/>
    <property type="evidence" value="ECO:0007669"/>
    <property type="project" value="InterPro"/>
</dbReference>
<evidence type="ECO:0000256" key="3">
    <source>
        <dbReference type="ARBA" id="ARBA00022576"/>
    </source>
</evidence>
<dbReference type="STRING" id="1089455.MOPEL_080_00450"/>
<dbReference type="PANTHER" id="PTHR46383">
    <property type="entry name" value="ASPARTATE AMINOTRANSFERASE"/>
    <property type="match status" value="1"/>
</dbReference>
<evidence type="ECO:0000256" key="6">
    <source>
        <dbReference type="RuleBase" id="RU000481"/>
    </source>
</evidence>
<dbReference type="Proteomes" id="UP000004367">
    <property type="component" value="Unassembled WGS sequence"/>
</dbReference>
<dbReference type="eggNOG" id="COG0436">
    <property type="taxonomic scope" value="Bacteria"/>
</dbReference>
<name>H5USQ8_9MICO</name>